<dbReference type="AlphaFoldDB" id="A0A8S2WUN9"/>
<dbReference type="EMBL" id="CAJOBJ010071608">
    <property type="protein sequence ID" value="CAF4462641.1"/>
    <property type="molecule type" value="Genomic_DNA"/>
</dbReference>
<gene>
    <name evidence="1" type="ORF">GIL414_LOCUS32953</name>
</gene>
<organism evidence="1 2">
    <name type="scientific">Rotaria magnacalcarata</name>
    <dbReference type="NCBI Taxonomy" id="392030"/>
    <lineage>
        <taxon>Eukaryota</taxon>
        <taxon>Metazoa</taxon>
        <taxon>Spiralia</taxon>
        <taxon>Gnathifera</taxon>
        <taxon>Rotifera</taxon>
        <taxon>Eurotatoria</taxon>
        <taxon>Bdelloidea</taxon>
        <taxon>Philodinida</taxon>
        <taxon>Philodinidae</taxon>
        <taxon>Rotaria</taxon>
    </lineage>
</organism>
<evidence type="ECO:0000313" key="2">
    <source>
        <dbReference type="Proteomes" id="UP000681720"/>
    </source>
</evidence>
<dbReference type="Proteomes" id="UP000681720">
    <property type="component" value="Unassembled WGS sequence"/>
</dbReference>
<proteinExistence type="predicted"/>
<evidence type="ECO:0000313" key="1">
    <source>
        <dbReference type="EMBL" id="CAF4462641.1"/>
    </source>
</evidence>
<name>A0A8S2WUN9_9BILA</name>
<protein>
    <submittedName>
        <fullName evidence="1">Uncharacterized protein</fullName>
    </submittedName>
</protein>
<feature type="non-terminal residue" evidence="1">
    <location>
        <position position="1"/>
    </location>
</feature>
<accession>A0A8S2WUN9</accession>
<reference evidence="1" key="1">
    <citation type="submission" date="2021-02" db="EMBL/GenBank/DDBJ databases">
        <authorList>
            <person name="Nowell W R."/>
        </authorList>
    </citation>
    <scope>NUCLEOTIDE SEQUENCE</scope>
</reference>
<sequence>MLSAPFEGDPTYRTDYRKWETGRAEPIRHDAGY</sequence>
<comment type="caution">
    <text evidence="1">The sequence shown here is derived from an EMBL/GenBank/DDBJ whole genome shotgun (WGS) entry which is preliminary data.</text>
</comment>